<keyword evidence="2" id="KW-1185">Reference proteome</keyword>
<name>A0A7U2IBZ2_PHANO</name>
<reference evidence="2" key="1">
    <citation type="journal article" date="2021" name="BMC Genomics">
        <title>Chromosome-level genome assembly and manually-curated proteome of model necrotroph Parastagonospora nodorum Sn15 reveals a genome-wide trove of candidate effector homologs, and redundancy of virulence-related functions within an accessory chromosome.</title>
        <authorList>
            <person name="Bertazzoni S."/>
            <person name="Jones D.A.B."/>
            <person name="Phan H.T."/>
            <person name="Tan K.-C."/>
            <person name="Hane J.K."/>
        </authorList>
    </citation>
    <scope>NUCLEOTIDE SEQUENCE [LARGE SCALE GENOMIC DNA]</scope>
    <source>
        <strain evidence="2">SN15 / ATCC MYA-4574 / FGSC 10173)</strain>
    </source>
</reference>
<sequence>MSELSRCESVYYTPCWRIRPTVIEAASKHLTTTFLIGTSITPNTISLYAIASRRFYALHLILLVDL</sequence>
<evidence type="ECO:0000313" key="1">
    <source>
        <dbReference type="EMBL" id="QRD06875.1"/>
    </source>
</evidence>
<proteinExistence type="predicted"/>
<gene>
    <name evidence="1" type="ORF">JI435_423800</name>
</gene>
<dbReference type="EMBL" id="CP069043">
    <property type="protein sequence ID" value="QRD06875.1"/>
    <property type="molecule type" value="Genomic_DNA"/>
</dbReference>
<dbReference type="Proteomes" id="UP000663193">
    <property type="component" value="Chromosome 21"/>
</dbReference>
<dbReference type="AlphaFoldDB" id="A0A7U2IBZ2"/>
<dbReference type="VEuPathDB" id="FungiDB:JI435_423800"/>
<protein>
    <submittedName>
        <fullName evidence="1">Uncharacterized protein</fullName>
    </submittedName>
</protein>
<organism evidence="1 2">
    <name type="scientific">Phaeosphaeria nodorum (strain SN15 / ATCC MYA-4574 / FGSC 10173)</name>
    <name type="common">Glume blotch fungus</name>
    <name type="synonym">Parastagonospora nodorum</name>
    <dbReference type="NCBI Taxonomy" id="321614"/>
    <lineage>
        <taxon>Eukaryota</taxon>
        <taxon>Fungi</taxon>
        <taxon>Dikarya</taxon>
        <taxon>Ascomycota</taxon>
        <taxon>Pezizomycotina</taxon>
        <taxon>Dothideomycetes</taxon>
        <taxon>Pleosporomycetidae</taxon>
        <taxon>Pleosporales</taxon>
        <taxon>Pleosporineae</taxon>
        <taxon>Phaeosphaeriaceae</taxon>
        <taxon>Parastagonospora</taxon>
    </lineage>
</organism>
<evidence type="ECO:0000313" key="2">
    <source>
        <dbReference type="Proteomes" id="UP000663193"/>
    </source>
</evidence>
<accession>A0A7U2IBZ2</accession>